<evidence type="ECO:0000256" key="3">
    <source>
        <dbReference type="ARBA" id="ARBA00022448"/>
    </source>
</evidence>
<feature type="region of interest" description="Disordered" evidence="9">
    <location>
        <begin position="378"/>
        <end position="447"/>
    </location>
</feature>
<dbReference type="Pfam" id="PF00787">
    <property type="entry name" value="PX"/>
    <property type="match status" value="1"/>
</dbReference>
<keyword evidence="7" id="KW-0446">Lipid-binding</keyword>
<dbReference type="SMART" id="SM00312">
    <property type="entry name" value="PX"/>
    <property type="match status" value="1"/>
</dbReference>
<evidence type="ECO:0000256" key="6">
    <source>
        <dbReference type="ARBA" id="ARBA00023006"/>
    </source>
</evidence>
<evidence type="ECO:0000256" key="2">
    <source>
        <dbReference type="ARBA" id="ARBA00010883"/>
    </source>
</evidence>
<evidence type="ECO:0000256" key="1">
    <source>
        <dbReference type="ARBA" id="ARBA00004481"/>
    </source>
</evidence>
<keyword evidence="3" id="KW-0813">Transport</keyword>
<dbReference type="Gene3D" id="3.30.1520.10">
    <property type="entry name" value="Phox-like domain"/>
    <property type="match status" value="1"/>
</dbReference>
<dbReference type="PANTHER" id="PTHR46979">
    <property type="entry name" value="SORTING NEXIN-41"/>
    <property type="match status" value="1"/>
</dbReference>
<keyword evidence="6" id="KW-0072">Autophagy</keyword>
<evidence type="ECO:0000313" key="12">
    <source>
        <dbReference type="Proteomes" id="UP001498398"/>
    </source>
</evidence>
<keyword evidence="4" id="KW-0967">Endosome</keyword>
<evidence type="ECO:0000256" key="4">
    <source>
        <dbReference type="ARBA" id="ARBA00022753"/>
    </source>
</evidence>
<proteinExistence type="inferred from homology"/>
<dbReference type="CDD" id="cd06867">
    <property type="entry name" value="PX_SNX41_42"/>
    <property type="match status" value="1"/>
</dbReference>
<dbReference type="Proteomes" id="UP001498398">
    <property type="component" value="Unassembled WGS sequence"/>
</dbReference>
<organism evidence="11 12">
    <name type="scientific">Marasmiellus scandens</name>
    <dbReference type="NCBI Taxonomy" id="2682957"/>
    <lineage>
        <taxon>Eukaryota</taxon>
        <taxon>Fungi</taxon>
        <taxon>Dikarya</taxon>
        <taxon>Basidiomycota</taxon>
        <taxon>Agaricomycotina</taxon>
        <taxon>Agaricomycetes</taxon>
        <taxon>Agaricomycetidae</taxon>
        <taxon>Agaricales</taxon>
        <taxon>Marasmiineae</taxon>
        <taxon>Omphalotaceae</taxon>
        <taxon>Marasmiellus</taxon>
    </lineage>
</organism>
<accession>A0ABR1IZ66</accession>
<evidence type="ECO:0000256" key="9">
    <source>
        <dbReference type="SAM" id="MobiDB-lite"/>
    </source>
</evidence>
<feature type="domain" description="PX" evidence="10">
    <location>
        <begin position="77"/>
        <end position="196"/>
    </location>
</feature>
<protein>
    <submittedName>
        <fullName evidence="11">Sorting nexin, cytoplasm-to-vacuole targeting pathway/endosomal sorting</fullName>
    </submittedName>
</protein>
<dbReference type="InterPro" id="IPR036871">
    <property type="entry name" value="PX_dom_sf"/>
</dbReference>
<comment type="caution">
    <text evidence="11">The sequence shown here is derived from an EMBL/GenBank/DDBJ whole genome shotgun (WGS) entry which is preliminary data.</text>
</comment>
<keyword evidence="8" id="KW-0472">Membrane</keyword>
<feature type="compositionally biased region" description="Acidic residues" evidence="9">
    <location>
        <begin position="408"/>
        <end position="420"/>
    </location>
</feature>
<evidence type="ECO:0000313" key="11">
    <source>
        <dbReference type="EMBL" id="KAK7445399.1"/>
    </source>
</evidence>
<reference evidence="11 12" key="1">
    <citation type="submission" date="2024-01" db="EMBL/GenBank/DDBJ databases">
        <title>A draft genome for the cacao thread blight pathogen Marasmiellus scandens.</title>
        <authorList>
            <person name="Baruah I.K."/>
            <person name="Leung J."/>
            <person name="Bukari Y."/>
            <person name="Amoako-Attah I."/>
            <person name="Meinhardt L.W."/>
            <person name="Bailey B.A."/>
            <person name="Cohen S.P."/>
        </authorList>
    </citation>
    <scope>NUCLEOTIDE SEQUENCE [LARGE SCALE GENOMIC DNA]</scope>
    <source>
        <strain evidence="11 12">GH-19</strain>
    </source>
</reference>
<gene>
    <name evidence="11" type="primary">ATG20_2</name>
    <name evidence="11" type="ORF">VKT23_014816</name>
</gene>
<evidence type="ECO:0000256" key="8">
    <source>
        <dbReference type="ARBA" id="ARBA00023136"/>
    </source>
</evidence>
<dbReference type="InterPro" id="IPR001683">
    <property type="entry name" value="PX_dom"/>
</dbReference>
<dbReference type="Gene3D" id="1.20.1270.60">
    <property type="entry name" value="Arfaptin homology (AH) domain/BAR domain"/>
    <property type="match status" value="1"/>
</dbReference>
<feature type="compositionally biased region" description="Basic and acidic residues" evidence="9">
    <location>
        <begin position="378"/>
        <end position="390"/>
    </location>
</feature>
<dbReference type="EMBL" id="JBANRG010000047">
    <property type="protein sequence ID" value="KAK7445399.1"/>
    <property type="molecule type" value="Genomic_DNA"/>
</dbReference>
<feature type="region of interest" description="Disordered" evidence="9">
    <location>
        <begin position="1"/>
        <end position="63"/>
    </location>
</feature>
<dbReference type="InterPro" id="IPR027267">
    <property type="entry name" value="AH/BAR_dom_sf"/>
</dbReference>
<sequence length="496" mass="55228">MEAFDDENPFDNGSDRPPSEDSSALRVDISEPSSPPPQQLSPVQSPQSRPFPSPGSHKQQPKYKSDFCCARDRILHSGEDIEILITDAVKTSVGATSPYIAYVIQTGDAVAHHRYSEFESLRLNLIKLYPTTIIPPIPSKQSIGDYAVKQGKAKEDAAMIARRKRMLQTFLNRLARHPILSNAHVFHRFLDGDVSWTEVLNSPPISLLPKNILKAPSHDPTAQDASPAYAALPNPSAAHPLKNPDQRFLDSEAFTNKFASHLSGPMEKVTRRAVKRWSDYAQDHAELGAALNGFSLNETGQLSAAIEKTGQAVDATYISTTKLVQELEQNWAEPIHEYSQFSLIIKKLLAYRHQKHVQYEMTEENLAAKKEQLEELEKSEREARRLEDALGRSAINNRSSVSPKPESENNEESVAEPDGEQIERPSSSSSYVPPHPGPSPVRRTRAPGMGFLNALSYTLHGMMDVDPEDCEEERNFENEGDYISVGRRITLGCSRP</sequence>
<dbReference type="InterPro" id="IPR044106">
    <property type="entry name" value="PX_Snx41/Atg20"/>
</dbReference>
<dbReference type="SUPFAM" id="SSF64268">
    <property type="entry name" value="PX domain"/>
    <property type="match status" value="1"/>
</dbReference>
<name>A0ABR1IZ66_9AGAR</name>
<keyword evidence="12" id="KW-1185">Reference proteome</keyword>
<comment type="subcellular location">
    <subcellularLocation>
        <location evidence="1">Endosome membrane</location>
        <topology evidence="1">Peripheral membrane protein</topology>
    </subcellularLocation>
</comment>
<dbReference type="PANTHER" id="PTHR46979:SF2">
    <property type="entry name" value="SORTING NEXIN-41"/>
    <property type="match status" value="1"/>
</dbReference>
<keyword evidence="5" id="KW-0653">Protein transport</keyword>
<evidence type="ECO:0000259" key="10">
    <source>
        <dbReference type="PROSITE" id="PS50195"/>
    </source>
</evidence>
<evidence type="ECO:0000256" key="7">
    <source>
        <dbReference type="ARBA" id="ARBA00023121"/>
    </source>
</evidence>
<evidence type="ECO:0000256" key="5">
    <source>
        <dbReference type="ARBA" id="ARBA00022927"/>
    </source>
</evidence>
<dbReference type="PROSITE" id="PS50195">
    <property type="entry name" value="PX"/>
    <property type="match status" value="1"/>
</dbReference>
<dbReference type="InterPro" id="IPR051079">
    <property type="entry name" value="Sorting_Nexin_Autophagy"/>
</dbReference>
<comment type="similarity">
    <text evidence="2">Belongs to the sorting nexin family.</text>
</comment>